<comment type="similarity">
    <text evidence="1">Belongs to the peptidase C48 family.</text>
</comment>
<evidence type="ECO:0000256" key="2">
    <source>
        <dbReference type="ARBA" id="ARBA00022670"/>
    </source>
</evidence>
<evidence type="ECO:0000256" key="4">
    <source>
        <dbReference type="ARBA" id="ARBA00022807"/>
    </source>
</evidence>
<feature type="coiled-coil region" evidence="5">
    <location>
        <begin position="136"/>
        <end position="163"/>
    </location>
</feature>
<dbReference type="PANTHER" id="PTHR12606">
    <property type="entry name" value="SENTRIN/SUMO-SPECIFIC PROTEASE"/>
    <property type="match status" value="1"/>
</dbReference>
<dbReference type="SUPFAM" id="SSF54001">
    <property type="entry name" value="Cysteine proteinases"/>
    <property type="match status" value="1"/>
</dbReference>
<dbReference type="PROSITE" id="PS50600">
    <property type="entry name" value="ULP_PROTEASE"/>
    <property type="match status" value="1"/>
</dbReference>
<proteinExistence type="inferred from homology"/>
<feature type="region of interest" description="Disordered" evidence="6">
    <location>
        <begin position="14"/>
        <end position="33"/>
    </location>
</feature>
<keyword evidence="4" id="KW-0788">Thiol protease</keyword>
<reference evidence="8 9" key="1">
    <citation type="journal article" date="2021" name="Sci. Rep.">
        <title>The genome of the diatom Chaetoceros tenuissimus carries an ancient integrated fragment of an extant virus.</title>
        <authorList>
            <person name="Hongo Y."/>
            <person name="Kimura K."/>
            <person name="Takaki Y."/>
            <person name="Yoshida Y."/>
            <person name="Baba S."/>
            <person name="Kobayashi G."/>
            <person name="Nagasaki K."/>
            <person name="Hano T."/>
            <person name="Tomaru Y."/>
        </authorList>
    </citation>
    <scope>NUCLEOTIDE SEQUENCE [LARGE SCALE GENOMIC DNA]</scope>
    <source>
        <strain evidence="8 9">NIES-3715</strain>
    </source>
</reference>
<sequence length="581" mass="67189">MSLYLKSTSRRNHRNIFASPSTKRSTQFSSYQSPEVKQTAQALSDKFTSKISSPVASFPKIAISKATLEALKNEADNEASYPINLYKLAGIWINSDIVMHLHANPTEEEQSNTTANNSDVLIRSIQRLHIDPDSRSKELKSALNQLEQKINSITTKVNSWEDAKIYLQEVLVLPEEAELVEEEVVPTLLNRIRSKTKLGPRSRRTKGKKTGLGLMEYRRMLEMKSKRSKLSLNLESKWSQIRHVSSKFGFRPKQEDEIKLKQEQQQPQEKKGAETAMTDWTLSPFQKFEQMLQSRIQFEEKKKLEKKLEEERLIQEERRRKEEEKKAEEARKAAMELLKPLSDEEKDRVHEALYGHGPLDEKLAVSSNDSVQRKSMQTLRPGQWLNDEVIHYFYSMLANRDEALSAATSGRKRSHFFMSFFFTKLFDEGATNQYRYQNVKRWSKKVPGKDIFALDKVFFACNVNGAHWTCAVIFMQKKKIQYFDSMSGSGTNYVQGLFQYLQDEWKAKKGGEMPDLDQWELVYGHEGDNIPQQHNGYDCGVFTCMFADFLSVDRPLSFNQTHINQCRDRIALSILNGKAIE</sequence>
<dbReference type="Gene3D" id="3.40.395.10">
    <property type="entry name" value="Adenoviral Proteinase, Chain A"/>
    <property type="match status" value="1"/>
</dbReference>
<feature type="domain" description="Ubiquitin-like protease family profile" evidence="7">
    <location>
        <begin position="369"/>
        <end position="550"/>
    </location>
</feature>
<dbReference type="GO" id="GO:0006508">
    <property type="term" value="P:proteolysis"/>
    <property type="evidence" value="ECO:0007669"/>
    <property type="project" value="UniProtKB-KW"/>
</dbReference>
<gene>
    <name evidence="8" type="ORF">CTEN210_15862</name>
</gene>
<keyword evidence="3" id="KW-0378">Hydrolase</keyword>
<keyword evidence="5" id="KW-0175">Coiled coil</keyword>
<comment type="caution">
    <text evidence="8">The sequence shown here is derived from an EMBL/GenBank/DDBJ whole genome shotgun (WGS) entry which is preliminary data.</text>
</comment>
<evidence type="ECO:0000259" key="7">
    <source>
        <dbReference type="PROSITE" id="PS50600"/>
    </source>
</evidence>
<evidence type="ECO:0000256" key="5">
    <source>
        <dbReference type="SAM" id="Coils"/>
    </source>
</evidence>
<name>A0AAD3HDM7_9STRA</name>
<dbReference type="AlphaFoldDB" id="A0AAD3HDM7"/>
<dbReference type="EMBL" id="BLLK01000062">
    <property type="protein sequence ID" value="GFH59386.1"/>
    <property type="molecule type" value="Genomic_DNA"/>
</dbReference>
<dbReference type="PANTHER" id="PTHR12606:SF1">
    <property type="entry name" value="UBIQUITIN-LIKE-SPECIFIC PROTEASE 1A"/>
    <property type="match status" value="1"/>
</dbReference>
<evidence type="ECO:0000313" key="8">
    <source>
        <dbReference type="EMBL" id="GFH59386.1"/>
    </source>
</evidence>
<dbReference type="GO" id="GO:0005634">
    <property type="term" value="C:nucleus"/>
    <property type="evidence" value="ECO:0007669"/>
    <property type="project" value="TreeGrafter"/>
</dbReference>
<dbReference type="InterPro" id="IPR003653">
    <property type="entry name" value="Peptidase_C48_C"/>
</dbReference>
<organism evidence="8 9">
    <name type="scientific">Chaetoceros tenuissimus</name>
    <dbReference type="NCBI Taxonomy" id="426638"/>
    <lineage>
        <taxon>Eukaryota</taxon>
        <taxon>Sar</taxon>
        <taxon>Stramenopiles</taxon>
        <taxon>Ochrophyta</taxon>
        <taxon>Bacillariophyta</taxon>
        <taxon>Coscinodiscophyceae</taxon>
        <taxon>Chaetocerotophycidae</taxon>
        <taxon>Chaetocerotales</taxon>
        <taxon>Chaetocerotaceae</taxon>
        <taxon>Chaetoceros</taxon>
    </lineage>
</organism>
<evidence type="ECO:0000256" key="1">
    <source>
        <dbReference type="ARBA" id="ARBA00005234"/>
    </source>
</evidence>
<evidence type="ECO:0000256" key="3">
    <source>
        <dbReference type="ARBA" id="ARBA00022801"/>
    </source>
</evidence>
<dbReference type="Proteomes" id="UP001054902">
    <property type="component" value="Unassembled WGS sequence"/>
</dbReference>
<dbReference type="GO" id="GO:0016926">
    <property type="term" value="P:protein desumoylation"/>
    <property type="evidence" value="ECO:0007669"/>
    <property type="project" value="TreeGrafter"/>
</dbReference>
<evidence type="ECO:0000256" key="6">
    <source>
        <dbReference type="SAM" id="MobiDB-lite"/>
    </source>
</evidence>
<keyword evidence="2 8" id="KW-0645">Protease</keyword>
<accession>A0AAD3HDM7</accession>
<dbReference type="InterPro" id="IPR038765">
    <property type="entry name" value="Papain-like_cys_pep_sf"/>
</dbReference>
<feature type="coiled-coil region" evidence="5">
    <location>
        <begin position="301"/>
        <end position="338"/>
    </location>
</feature>
<evidence type="ECO:0000313" key="9">
    <source>
        <dbReference type="Proteomes" id="UP001054902"/>
    </source>
</evidence>
<keyword evidence="9" id="KW-1185">Reference proteome</keyword>
<dbReference type="GO" id="GO:0016929">
    <property type="term" value="F:deSUMOylase activity"/>
    <property type="evidence" value="ECO:0007669"/>
    <property type="project" value="TreeGrafter"/>
</dbReference>
<protein>
    <submittedName>
        <fullName evidence="8">Sentrin-specific protease 1</fullName>
    </submittedName>
</protein>
<feature type="compositionally biased region" description="Polar residues" evidence="6">
    <location>
        <begin position="18"/>
        <end position="33"/>
    </location>
</feature>
<dbReference type="Pfam" id="PF02902">
    <property type="entry name" value="Peptidase_C48"/>
    <property type="match status" value="1"/>
</dbReference>